<evidence type="ECO:0000313" key="4">
    <source>
        <dbReference type="Proteomes" id="UP000006727"/>
    </source>
</evidence>
<feature type="region of interest" description="Disordered" evidence="1">
    <location>
        <begin position="70"/>
        <end position="109"/>
    </location>
</feature>
<name>A9SQY1_PHYPA</name>
<gene>
    <name evidence="2" type="ORF">PHYPA_021874</name>
</gene>
<evidence type="ECO:0000313" key="3">
    <source>
        <dbReference type="EnsemblPlants" id="PAC:32905688.CDS.1"/>
    </source>
</evidence>
<keyword evidence="4" id="KW-1185">Reference proteome</keyword>
<dbReference type="Gramene" id="Pp3c17_9970V3.1">
    <property type="protein sequence ID" value="PAC:32905688.CDS.1"/>
    <property type="gene ID" value="Pp3c17_9970"/>
</dbReference>
<dbReference type="InParanoid" id="A9SQY1"/>
<accession>A9SQY1</accession>
<organism evidence="2">
    <name type="scientific">Physcomitrium patens</name>
    <name type="common">Spreading-leaved earth moss</name>
    <name type="synonym">Physcomitrella patens</name>
    <dbReference type="NCBI Taxonomy" id="3218"/>
    <lineage>
        <taxon>Eukaryota</taxon>
        <taxon>Viridiplantae</taxon>
        <taxon>Streptophyta</taxon>
        <taxon>Embryophyta</taxon>
        <taxon>Bryophyta</taxon>
        <taxon>Bryophytina</taxon>
        <taxon>Bryopsida</taxon>
        <taxon>Funariidae</taxon>
        <taxon>Funariales</taxon>
        <taxon>Funariaceae</taxon>
        <taxon>Physcomitrium</taxon>
    </lineage>
</organism>
<dbReference type="EMBL" id="ABEU02000017">
    <property type="protein sequence ID" value="PNR36024.1"/>
    <property type="molecule type" value="Genomic_DNA"/>
</dbReference>
<evidence type="ECO:0000313" key="2">
    <source>
        <dbReference type="EMBL" id="PNR36024.1"/>
    </source>
</evidence>
<feature type="compositionally biased region" description="Low complexity" evidence="1">
    <location>
        <begin position="77"/>
        <end position="88"/>
    </location>
</feature>
<dbReference type="EnsemblPlants" id="Pp3c17_9970V3.1">
    <property type="protein sequence ID" value="PAC:32905688.CDS.1"/>
    <property type="gene ID" value="Pp3c17_9970"/>
</dbReference>
<protein>
    <submittedName>
        <fullName evidence="2 3">Uncharacterized protein</fullName>
    </submittedName>
</protein>
<evidence type="ECO:0000256" key="1">
    <source>
        <dbReference type="SAM" id="MobiDB-lite"/>
    </source>
</evidence>
<proteinExistence type="predicted"/>
<reference evidence="3" key="3">
    <citation type="submission" date="2020-12" db="UniProtKB">
        <authorList>
            <consortium name="EnsemblPlants"/>
        </authorList>
    </citation>
    <scope>IDENTIFICATION</scope>
</reference>
<reference evidence="2 4" key="2">
    <citation type="journal article" date="2018" name="Plant J.">
        <title>The Physcomitrella patens chromosome-scale assembly reveals moss genome structure and evolution.</title>
        <authorList>
            <person name="Lang D."/>
            <person name="Ullrich K.K."/>
            <person name="Murat F."/>
            <person name="Fuchs J."/>
            <person name="Jenkins J."/>
            <person name="Haas F.B."/>
            <person name="Piednoel M."/>
            <person name="Gundlach H."/>
            <person name="Van Bel M."/>
            <person name="Meyberg R."/>
            <person name="Vives C."/>
            <person name="Morata J."/>
            <person name="Symeonidi A."/>
            <person name="Hiss M."/>
            <person name="Muchero W."/>
            <person name="Kamisugi Y."/>
            <person name="Saleh O."/>
            <person name="Blanc G."/>
            <person name="Decker E.L."/>
            <person name="van Gessel N."/>
            <person name="Grimwood J."/>
            <person name="Hayes R.D."/>
            <person name="Graham S.W."/>
            <person name="Gunter L.E."/>
            <person name="McDaniel S.F."/>
            <person name="Hoernstein S.N.W."/>
            <person name="Larsson A."/>
            <person name="Li F.W."/>
            <person name="Perroud P.F."/>
            <person name="Phillips J."/>
            <person name="Ranjan P."/>
            <person name="Rokshar D.S."/>
            <person name="Rothfels C.J."/>
            <person name="Schneider L."/>
            <person name="Shu S."/>
            <person name="Stevenson D.W."/>
            <person name="Thummler F."/>
            <person name="Tillich M."/>
            <person name="Villarreal Aguilar J.C."/>
            <person name="Widiez T."/>
            <person name="Wong G.K."/>
            <person name="Wymore A."/>
            <person name="Zhang Y."/>
            <person name="Zimmer A.D."/>
            <person name="Quatrano R.S."/>
            <person name="Mayer K.F.X."/>
            <person name="Goodstein D."/>
            <person name="Casacuberta J.M."/>
            <person name="Vandepoele K."/>
            <person name="Reski R."/>
            <person name="Cuming A.C."/>
            <person name="Tuskan G.A."/>
            <person name="Maumus F."/>
            <person name="Salse J."/>
            <person name="Schmutz J."/>
            <person name="Rensing S.A."/>
        </authorList>
    </citation>
    <scope>NUCLEOTIDE SEQUENCE [LARGE SCALE GENOMIC DNA]</scope>
    <source>
        <strain evidence="3 4">cv. Gransden 2004</strain>
    </source>
</reference>
<feature type="compositionally biased region" description="Basic and acidic residues" evidence="1">
    <location>
        <begin position="90"/>
        <end position="99"/>
    </location>
</feature>
<sequence length="109" mass="12177">MLLLEVPTVHGTNLETTTNPRRDCLARGLCQTHCDEADTATKPAQYHQTQVLMNSNPNLEVKFIERRISDHQKQDQSLPSLKKLPLPLMKRSEKVKGGMEDGGLGGQQL</sequence>
<feature type="compositionally biased region" description="Gly residues" evidence="1">
    <location>
        <begin position="100"/>
        <end position="109"/>
    </location>
</feature>
<reference evidence="2 4" key="1">
    <citation type="journal article" date="2008" name="Science">
        <title>The Physcomitrella genome reveals evolutionary insights into the conquest of land by plants.</title>
        <authorList>
            <person name="Rensing S."/>
            <person name="Lang D."/>
            <person name="Zimmer A."/>
            <person name="Terry A."/>
            <person name="Salamov A."/>
            <person name="Shapiro H."/>
            <person name="Nishiyama T."/>
            <person name="Perroud P.-F."/>
            <person name="Lindquist E."/>
            <person name="Kamisugi Y."/>
            <person name="Tanahashi T."/>
            <person name="Sakakibara K."/>
            <person name="Fujita T."/>
            <person name="Oishi K."/>
            <person name="Shin-I T."/>
            <person name="Kuroki Y."/>
            <person name="Toyoda A."/>
            <person name="Suzuki Y."/>
            <person name="Hashimoto A."/>
            <person name="Yamaguchi K."/>
            <person name="Sugano A."/>
            <person name="Kohara Y."/>
            <person name="Fujiyama A."/>
            <person name="Anterola A."/>
            <person name="Aoki S."/>
            <person name="Ashton N."/>
            <person name="Barbazuk W.B."/>
            <person name="Barker E."/>
            <person name="Bennetzen J."/>
            <person name="Bezanilla M."/>
            <person name="Blankenship R."/>
            <person name="Cho S.H."/>
            <person name="Dutcher S."/>
            <person name="Estelle M."/>
            <person name="Fawcett J.A."/>
            <person name="Gundlach H."/>
            <person name="Hanada K."/>
            <person name="Heyl A."/>
            <person name="Hicks K.A."/>
            <person name="Hugh J."/>
            <person name="Lohr M."/>
            <person name="Mayer K."/>
            <person name="Melkozernov A."/>
            <person name="Murata T."/>
            <person name="Nelson D."/>
            <person name="Pils B."/>
            <person name="Prigge M."/>
            <person name="Reiss B."/>
            <person name="Renner T."/>
            <person name="Rombauts S."/>
            <person name="Rushton P."/>
            <person name="Sanderfoot A."/>
            <person name="Schween G."/>
            <person name="Shiu S.-H."/>
            <person name="Stueber K."/>
            <person name="Theodoulou F.L."/>
            <person name="Tu H."/>
            <person name="Van de Peer Y."/>
            <person name="Verrier P.J."/>
            <person name="Waters E."/>
            <person name="Wood A."/>
            <person name="Yang L."/>
            <person name="Cove D."/>
            <person name="Cuming A."/>
            <person name="Hasebe M."/>
            <person name="Lucas S."/>
            <person name="Mishler D.B."/>
            <person name="Reski R."/>
            <person name="Grigoriev I."/>
            <person name="Quatrano R.S."/>
            <person name="Boore J.L."/>
        </authorList>
    </citation>
    <scope>NUCLEOTIDE SEQUENCE [LARGE SCALE GENOMIC DNA]</scope>
    <source>
        <strain evidence="3 4">cv. Gransden 2004</strain>
    </source>
</reference>
<dbReference type="Proteomes" id="UP000006727">
    <property type="component" value="Chromosome 17"/>
</dbReference>
<dbReference type="AlphaFoldDB" id="A9SQY1"/>